<dbReference type="AlphaFoldDB" id="A0A8H3ZC53"/>
<dbReference type="Proteomes" id="UP000490939">
    <property type="component" value="Unassembled WGS sequence"/>
</dbReference>
<dbReference type="EMBL" id="WNWR01000246">
    <property type="protein sequence ID" value="KAE9986951.1"/>
    <property type="molecule type" value="Genomic_DNA"/>
</dbReference>
<gene>
    <name evidence="2" type="ORF">EG327_004061</name>
    <name evidence="1" type="ORF">EG328_003721</name>
</gene>
<evidence type="ECO:0000313" key="3">
    <source>
        <dbReference type="Proteomes" id="UP000447873"/>
    </source>
</evidence>
<evidence type="ECO:0000313" key="1">
    <source>
        <dbReference type="EMBL" id="KAE9974654.1"/>
    </source>
</evidence>
<proteinExistence type="predicted"/>
<protein>
    <submittedName>
        <fullName evidence="2">Uncharacterized protein</fullName>
    </submittedName>
</protein>
<evidence type="ECO:0000313" key="2">
    <source>
        <dbReference type="EMBL" id="KAE9986951.1"/>
    </source>
</evidence>
<evidence type="ECO:0000313" key="4">
    <source>
        <dbReference type="Proteomes" id="UP000490939"/>
    </source>
</evidence>
<dbReference type="Proteomes" id="UP000447873">
    <property type="component" value="Unassembled WGS sequence"/>
</dbReference>
<comment type="caution">
    <text evidence="2">The sequence shown here is derived from an EMBL/GenBank/DDBJ whole genome shotgun (WGS) entry which is preliminary data.</text>
</comment>
<reference evidence="2 4" key="1">
    <citation type="submission" date="2019-07" db="EMBL/GenBank/DDBJ databases">
        <title>Venturia inaequalis Genome Resource.</title>
        <authorList>
            <person name="Lichtner F.J."/>
        </authorList>
    </citation>
    <scope>NUCLEOTIDE SEQUENCE [LARGE SCALE GENOMIC DNA]</scope>
    <source>
        <strain evidence="1 3">120213</strain>
        <strain evidence="2 4">DMI_063113</strain>
    </source>
</reference>
<accession>A0A8H3ZC53</accession>
<dbReference type="EMBL" id="WNWS01000213">
    <property type="protein sequence ID" value="KAE9974654.1"/>
    <property type="molecule type" value="Genomic_DNA"/>
</dbReference>
<keyword evidence="4" id="KW-1185">Reference proteome</keyword>
<organism evidence="2 4">
    <name type="scientific">Venturia inaequalis</name>
    <name type="common">Apple scab fungus</name>
    <dbReference type="NCBI Taxonomy" id="5025"/>
    <lineage>
        <taxon>Eukaryota</taxon>
        <taxon>Fungi</taxon>
        <taxon>Dikarya</taxon>
        <taxon>Ascomycota</taxon>
        <taxon>Pezizomycotina</taxon>
        <taxon>Dothideomycetes</taxon>
        <taxon>Pleosporomycetidae</taxon>
        <taxon>Venturiales</taxon>
        <taxon>Venturiaceae</taxon>
        <taxon>Venturia</taxon>
    </lineage>
</organism>
<sequence>MFKNMIPRLSAKLGRVVRKVVKAREMKKEMKKERKSTGELKGKLAQWFRKSPLTGGEEVRGETEEQLAPGVLVGGEEEMREQEALVVVSGGEEERRESEEQLAAPGVMVEDEEDDVFFDAEARVPEGPGMGPGTPRWLECVSECAVSDGEETRDVVRLRRGKMGVVRCSEKDVWDERVAEQGLCEGLQEKGVGWWEEVLNGRVSGGMAAMLAFLWWDQMCSEAKRSRFIGWWLDGAGWSSRKSWSDQVRREWEMWREEEWLEGLREVDCGEHA</sequence>
<name>A0A8H3ZC53_VENIN</name>